<comment type="caution">
    <text evidence="1">The sequence shown here is derived from an EMBL/GenBank/DDBJ whole genome shotgun (WGS) entry which is preliminary data.</text>
</comment>
<evidence type="ECO:0000313" key="2">
    <source>
        <dbReference type="Proteomes" id="UP001408789"/>
    </source>
</evidence>
<dbReference type="AlphaFoldDB" id="A0AAP0DYV9"/>
<dbReference type="Proteomes" id="UP001408789">
    <property type="component" value="Unassembled WGS sequence"/>
</dbReference>
<name>A0AAP0DYV9_9ASTR</name>
<protein>
    <submittedName>
        <fullName evidence="1">Uncharacterized protein</fullName>
    </submittedName>
</protein>
<accession>A0AAP0DYV9</accession>
<gene>
    <name evidence="1" type="ORF">SSX86_001346</name>
</gene>
<dbReference type="EMBL" id="JBCNJP010000003">
    <property type="protein sequence ID" value="KAK9079673.1"/>
    <property type="molecule type" value="Genomic_DNA"/>
</dbReference>
<evidence type="ECO:0000313" key="1">
    <source>
        <dbReference type="EMBL" id="KAK9079673.1"/>
    </source>
</evidence>
<sequence length="187" mass="21625">MSFMEYSCAAKKAGQRDSRSILGHKEVLKYPHAFVSGFGSKWRRVEFDEWDFVKWAVLSRQRSSAYYLIFECCCLQWSPRIILIPVKENHLGEMPFLHPFIMIIFFSERVLRPKTGPGNAFWVLVLISLGSSGKHMKSKTESKGAVRSRNWDLHEEIAYKTRLLLLLESDSLPNPSLTMVRQAWIVG</sequence>
<keyword evidence="2" id="KW-1185">Reference proteome</keyword>
<organism evidence="1 2">
    <name type="scientific">Deinandra increscens subsp. villosa</name>
    <dbReference type="NCBI Taxonomy" id="3103831"/>
    <lineage>
        <taxon>Eukaryota</taxon>
        <taxon>Viridiplantae</taxon>
        <taxon>Streptophyta</taxon>
        <taxon>Embryophyta</taxon>
        <taxon>Tracheophyta</taxon>
        <taxon>Spermatophyta</taxon>
        <taxon>Magnoliopsida</taxon>
        <taxon>eudicotyledons</taxon>
        <taxon>Gunneridae</taxon>
        <taxon>Pentapetalae</taxon>
        <taxon>asterids</taxon>
        <taxon>campanulids</taxon>
        <taxon>Asterales</taxon>
        <taxon>Asteraceae</taxon>
        <taxon>Asteroideae</taxon>
        <taxon>Heliantheae alliance</taxon>
        <taxon>Madieae</taxon>
        <taxon>Madiinae</taxon>
        <taxon>Deinandra</taxon>
    </lineage>
</organism>
<proteinExistence type="predicted"/>
<reference evidence="1 2" key="1">
    <citation type="submission" date="2024-04" db="EMBL/GenBank/DDBJ databases">
        <title>The reference genome of an endangered Asteraceae, Deinandra increscens subsp. villosa, native to the Central Coast of California.</title>
        <authorList>
            <person name="Guilliams M."/>
            <person name="Hasenstab-Lehman K."/>
            <person name="Meyer R."/>
            <person name="Mcevoy S."/>
        </authorList>
    </citation>
    <scope>NUCLEOTIDE SEQUENCE [LARGE SCALE GENOMIC DNA]</scope>
    <source>
        <tissue evidence="1">Leaf</tissue>
    </source>
</reference>